<dbReference type="EMBL" id="QRBI01000155">
    <property type="protein sequence ID" value="RMB97807.1"/>
    <property type="molecule type" value="Genomic_DNA"/>
</dbReference>
<reference evidence="1 2" key="1">
    <citation type="submission" date="2018-07" db="EMBL/GenBank/DDBJ databases">
        <title>A high quality draft genome assembly of the barn swallow (H. rustica rustica).</title>
        <authorList>
            <person name="Formenti G."/>
            <person name="Chiara M."/>
            <person name="Poveda L."/>
            <person name="Francoijs K.-J."/>
            <person name="Bonisoli-Alquati A."/>
            <person name="Canova L."/>
            <person name="Gianfranceschi L."/>
            <person name="Horner D.S."/>
            <person name="Saino N."/>
        </authorList>
    </citation>
    <scope>NUCLEOTIDE SEQUENCE [LARGE SCALE GENOMIC DNA]</scope>
    <source>
        <strain evidence="1">Chelidonia</strain>
        <tissue evidence="1">Blood</tissue>
    </source>
</reference>
<proteinExistence type="predicted"/>
<dbReference type="OrthoDB" id="10636286at2759"/>
<dbReference type="Proteomes" id="UP000269221">
    <property type="component" value="Unassembled WGS sequence"/>
</dbReference>
<comment type="caution">
    <text evidence="1">The sequence shown here is derived from an EMBL/GenBank/DDBJ whole genome shotgun (WGS) entry which is preliminary data.</text>
</comment>
<name>A0A3M0J9F0_HIRRU</name>
<organism evidence="1 2">
    <name type="scientific">Hirundo rustica rustica</name>
    <dbReference type="NCBI Taxonomy" id="333673"/>
    <lineage>
        <taxon>Eukaryota</taxon>
        <taxon>Metazoa</taxon>
        <taxon>Chordata</taxon>
        <taxon>Craniata</taxon>
        <taxon>Vertebrata</taxon>
        <taxon>Euteleostomi</taxon>
        <taxon>Archelosauria</taxon>
        <taxon>Archosauria</taxon>
        <taxon>Dinosauria</taxon>
        <taxon>Saurischia</taxon>
        <taxon>Theropoda</taxon>
        <taxon>Coelurosauria</taxon>
        <taxon>Aves</taxon>
        <taxon>Neognathae</taxon>
        <taxon>Neoaves</taxon>
        <taxon>Telluraves</taxon>
        <taxon>Australaves</taxon>
        <taxon>Passeriformes</taxon>
        <taxon>Sylvioidea</taxon>
        <taxon>Hirundinidae</taxon>
        <taxon>Hirundo</taxon>
    </lineage>
</organism>
<gene>
    <name evidence="1" type="ORF">DUI87_25664</name>
</gene>
<evidence type="ECO:0000313" key="1">
    <source>
        <dbReference type="EMBL" id="RMB97807.1"/>
    </source>
</evidence>
<evidence type="ECO:0000313" key="2">
    <source>
        <dbReference type="Proteomes" id="UP000269221"/>
    </source>
</evidence>
<accession>A0A3M0J9F0</accession>
<sequence>MRAAEIIVWCSQRGHLIFEPLCSRDRRGEGAKMTLGCDLELSMKSWTGSLLNPAYPSFHPEEDLLDWDSSWMVPDVSCPKEFGFSELKLSPMTQRFPRAGRRLQSAKLIPVFSCTLMNQLQDSAGEPQGAGEAREVSGVAVVFPWSWGRFPFGVFEELLHELGTEHWDVLMDGGAEGSARELRKVLSFRPGIEAREKIPDPSAQVSDLPGQPKECPGQILRDNPGLKCLAQDYTQQNHQIELDHCPGCRSDMWDPKALQILQVRMTPILMKWHKVLMTEFLDGKLMEASGFCLIWEFFYKELCSEESGVSEPSSEQIETSKNNGQHLDFIPINQSRSRGPWTVPEGHRDLMKTLLTSSFETTDPIRDP</sequence>
<keyword evidence="2" id="KW-1185">Reference proteome</keyword>
<protein>
    <submittedName>
        <fullName evidence="1">Uncharacterized protein</fullName>
    </submittedName>
</protein>
<dbReference type="AlphaFoldDB" id="A0A3M0J9F0"/>